<dbReference type="EMBL" id="BSNJ01000005">
    <property type="protein sequence ID" value="GLQ21535.1"/>
    <property type="molecule type" value="Genomic_DNA"/>
</dbReference>
<comment type="catalytic activity">
    <reaction evidence="10">
        <text>S-hexadecanoyl-L-cysteinyl-[protein] + H2O = L-cysteinyl-[protein] + hexadecanoate + H(+)</text>
        <dbReference type="Rhea" id="RHEA:19233"/>
        <dbReference type="Rhea" id="RHEA-COMP:10131"/>
        <dbReference type="Rhea" id="RHEA-COMP:11032"/>
        <dbReference type="ChEBI" id="CHEBI:7896"/>
        <dbReference type="ChEBI" id="CHEBI:15377"/>
        <dbReference type="ChEBI" id="CHEBI:15378"/>
        <dbReference type="ChEBI" id="CHEBI:29950"/>
        <dbReference type="ChEBI" id="CHEBI:74151"/>
        <dbReference type="EC" id="3.1.2.22"/>
    </reaction>
    <physiologicalReaction direction="left-to-right" evidence="10">
        <dbReference type="Rhea" id="RHEA:19234"/>
    </physiologicalReaction>
</comment>
<sequence length="265" mass="28764">MSQPHINPNSDQGAAQTPVQPDYLDHDGARLAFHRTDGHGPMVIWCGGLKSDMDGTKAVFLEERCAAAGQAFIRFDYFGHGKSDGEFTDGTVSRWASDVTAMIDRYGTGGTVLIGSSMGGWAALLAAIDRPDSVKGLVLINPAPDFTEKMVWAGWDEHKRQMLIEDGIVYEPSDYDEPYAYSRALIEDGRARQILDAPIAVSGPVEILQGADDLVVPPAHSALIPDRLESDQVGYTLVKGGDHSLSRPDDLDRLWSALKTVIAKL</sequence>
<comment type="function">
    <text evidence="9">Acts as an acyl-protein thioesterase that hydrolyzes fatty acids from acylated residues in proteins. Regulates the mitochondrial S-depalmitoylation of the nucleophilic active site residue of peroxiredoxin-5/PRDX5, a key antioxidant protein, therefore modulating mitochondrial antioxidant ability. Also catalyzes the deglucuronidation of mycophenolic acid acyl-glucuronide, an active metabolite of the immunosuppressant drug mycophenolate.</text>
</comment>
<reference evidence="14" key="1">
    <citation type="journal article" date="2014" name="Int. J. Syst. Evol. Microbiol.">
        <title>Complete genome of a new Firmicutes species belonging to the dominant human colonic microbiota ('Ruminococcus bicirculans') reveals two chromosomes and a selective capacity to utilize plant glucans.</title>
        <authorList>
            <consortium name="NISC Comparative Sequencing Program"/>
            <person name="Wegmann U."/>
            <person name="Louis P."/>
            <person name="Goesmann A."/>
            <person name="Henrissat B."/>
            <person name="Duncan S.H."/>
            <person name="Flint H.J."/>
        </authorList>
    </citation>
    <scope>NUCLEOTIDE SEQUENCE</scope>
    <source>
        <strain evidence="14">NBRC 108216</strain>
    </source>
</reference>
<evidence type="ECO:0000313" key="15">
    <source>
        <dbReference type="Proteomes" id="UP001161390"/>
    </source>
</evidence>
<evidence type="ECO:0000256" key="11">
    <source>
        <dbReference type="ARBA" id="ARBA00047972"/>
    </source>
</evidence>
<feature type="domain" description="Serine aminopeptidase S33" evidence="13">
    <location>
        <begin position="63"/>
        <end position="150"/>
    </location>
</feature>
<dbReference type="SUPFAM" id="SSF53474">
    <property type="entry name" value="alpha/beta-Hydrolases"/>
    <property type="match status" value="1"/>
</dbReference>
<dbReference type="EC" id="3.1.1.93" evidence="4"/>
<evidence type="ECO:0000256" key="1">
    <source>
        <dbReference type="ARBA" id="ARBA00012423"/>
    </source>
</evidence>
<dbReference type="GO" id="GO:0016787">
    <property type="term" value="F:hydrolase activity"/>
    <property type="evidence" value="ECO:0007669"/>
    <property type="project" value="UniProtKB-KW"/>
</dbReference>
<evidence type="ECO:0000256" key="8">
    <source>
        <dbReference type="ARBA" id="ARBA00042704"/>
    </source>
</evidence>
<evidence type="ECO:0000256" key="2">
    <source>
        <dbReference type="ARBA" id="ARBA00022801"/>
    </source>
</evidence>
<dbReference type="Gene3D" id="3.40.50.1820">
    <property type="entry name" value="alpha/beta hydrolase"/>
    <property type="match status" value="1"/>
</dbReference>
<organism evidence="14 15">
    <name type="scientific">Algimonas porphyrae</name>
    <dbReference type="NCBI Taxonomy" id="1128113"/>
    <lineage>
        <taxon>Bacteria</taxon>
        <taxon>Pseudomonadati</taxon>
        <taxon>Pseudomonadota</taxon>
        <taxon>Alphaproteobacteria</taxon>
        <taxon>Maricaulales</taxon>
        <taxon>Robiginitomaculaceae</taxon>
        <taxon>Algimonas</taxon>
    </lineage>
</organism>
<gene>
    <name evidence="14" type="ORF">GCM10007854_24900</name>
</gene>
<feature type="compositionally biased region" description="Polar residues" evidence="12">
    <location>
        <begin position="1"/>
        <end position="19"/>
    </location>
</feature>
<evidence type="ECO:0000256" key="7">
    <source>
        <dbReference type="ARBA" id="ARBA00042645"/>
    </source>
</evidence>
<evidence type="ECO:0000259" key="13">
    <source>
        <dbReference type="Pfam" id="PF12146"/>
    </source>
</evidence>
<evidence type="ECO:0000256" key="4">
    <source>
        <dbReference type="ARBA" id="ARBA00039132"/>
    </source>
</evidence>
<feature type="region of interest" description="Disordered" evidence="12">
    <location>
        <begin position="1"/>
        <end position="21"/>
    </location>
</feature>
<dbReference type="RefSeq" id="WP_284373189.1">
    <property type="nucleotide sequence ID" value="NZ_BSNJ01000005.1"/>
</dbReference>
<evidence type="ECO:0000256" key="12">
    <source>
        <dbReference type="SAM" id="MobiDB-lite"/>
    </source>
</evidence>
<keyword evidence="3" id="KW-0809">Transit peptide</keyword>
<name>A0ABQ5V381_9PROT</name>
<dbReference type="InterPro" id="IPR029058">
    <property type="entry name" value="AB_hydrolase_fold"/>
</dbReference>
<protein>
    <recommendedName>
        <fullName evidence="5">Palmitoyl-protein thioesterase ABHD10, mitochondrial</fullName>
        <ecNumber evidence="4">3.1.1.93</ecNumber>
        <ecNumber evidence="1">3.1.2.22</ecNumber>
    </recommendedName>
    <alternativeName>
        <fullName evidence="7">Acyl-protein thioesterase ABHD10</fullName>
    </alternativeName>
    <alternativeName>
        <fullName evidence="8">Alpha/beta hydrolase domain-containing protein 10</fullName>
    </alternativeName>
    <alternativeName>
        <fullName evidence="6">Mycophenolic acid acyl-glucuronide esterase, mitochondrial</fullName>
    </alternativeName>
</protein>
<comment type="catalytic activity">
    <reaction evidence="11">
        <text>mycophenolic acid O-acyl-beta-D-glucuronide + H2O = mycophenolate + D-glucuronate + H(+)</text>
        <dbReference type="Rhea" id="RHEA:34179"/>
        <dbReference type="ChEBI" id="CHEBI:15377"/>
        <dbReference type="ChEBI" id="CHEBI:15378"/>
        <dbReference type="ChEBI" id="CHEBI:58720"/>
        <dbReference type="ChEBI" id="CHEBI:62932"/>
        <dbReference type="ChEBI" id="CHEBI:66982"/>
        <dbReference type="EC" id="3.1.1.93"/>
    </reaction>
    <physiologicalReaction direction="left-to-right" evidence="11">
        <dbReference type="Rhea" id="RHEA:34180"/>
    </physiologicalReaction>
</comment>
<dbReference type="PRINTS" id="PR00111">
    <property type="entry name" value="ABHYDROLASE"/>
</dbReference>
<accession>A0ABQ5V381</accession>
<evidence type="ECO:0000256" key="10">
    <source>
        <dbReference type="ARBA" id="ARBA00047409"/>
    </source>
</evidence>
<dbReference type="EC" id="3.1.2.22" evidence="1"/>
<evidence type="ECO:0000256" key="6">
    <source>
        <dbReference type="ARBA" id="ARBA00041520"/>
    </source>
</evidence>
<keyword evidence="15" id="KW-1185">Reference proteome</keyword>
<evidence type="ECO:0000256" key="9">
    <source>
        <dbReference type="ARBA" id="ARBA00046047"/>
    </source>
</evidence>
<evidence type="ECO:0000256" key="3">
    <source>
        <dbReference type="ARBA" id="ARBA00022946"/>
    </source>
</evidence>
<dbReference type="InterPro" id="IPR052382">
    <property type="entry name" value="ABHD10_acyl-thioesterase"/>
</dbReference>
<comment type="caution">
    <text evidence="14">The sequence shown here is derived from an EMBL/GenBank/DDBJ whole genome shotgun (WGS) entry which is preliminary data.</text>
</comment>
<evidence type="ECO:0000256" key="5">
    <source>
        <dbReference type="ARBA" id="ARBA00039314"/>
    </source>
</evidence>
<keyword evidence="2 14" id="KW-0378">Hydrolase</keyword>
<reference evidence="14" key="2">
    <citation type="submission" date="2023-01" db="EMBL/GenBank/DDBJ databases">
        <title>Draft genome sequence of Algimonas porphyrae strain NBRC 108216.</title>
        <authorList>
            <person name="Sun Q."/>
            <person name="Mori K."/>
        </authorList>
    </citation>
    <scope>NUCLEOTIDE SEQUENCE</scope>
    <source>
        <strain evidence="14">NBRC 108216</strain>
    </source>
</reference>
<dbReference type="PANTHER" id="PTHR16138:SF7">
    <property type="entry name" value="PALMITOYL-PROTEIN THIOESTERASE ABHD10, MITOCHONDRIAL"/>
    <property type="match status" value="1"/>
</dbReference>
<dbReference type="Pfam" id="PF12146">
    <property type="entry name" value="Hydrolase_4"/>
    <property type="match status" value="1"/>
</dbReference>
<evidence type="ECO:0000313" key="14">
    <source>
        <dbReference type="EMBL" id="GLQ21535.1"/>
    </source>
</evidence>
<dbReference type="Proteomes" id="UP001161390">
    <property type="component" value="Unassembled WGS sequence"/>
</dbReference>
<proteinExistence type="predicted"/>
<dbReference type="InterPro" id="IPR022742">
    <property type="entry name" value="Hydrolase_4"/>
</dbReference>
<dbReference type="PANTHER" id="PTHR16138">
    <property type="entry name" value="MYCOPHENOLIC ACID ACYL-GLUCURONIDE ESTERASE, MITOCHONDRIAL"/>
    <property type="match status" value="1"/>
</dbReference>
<dbReference type="InterPro" id="IPR000073">
    <property type="entry name" value="AB_hydrolase_1"/>
</dbReference>